<protein>
    <recommendedName>
        <fullName evidence="4">NGN domain-containing protein</fullName>
    </recommendedName>
</protein>
<keyword evidence="3" id="KW-1185">Reference proteome</keyword>
<accession>A0A409X2V6</accession>
<feature type="compositionally biased region" description="Polar residues" evidence="1">
    <location>
        <begin position="60"/>
        <end position="77"/>
    </location>
</feature>
<organism evidence="2 3">
    <name type="scientific">Panaeolus cyanescens</name>
    <dbReference type="NCBI Taxonomy" id="181874"/>
    <lineage>
        <taxon>Eukaryota</taxon>
        <taxon>Fungi</taxon>
        <taxon>Dikarya</taxon>
        <taxon>Basidiomycota</taxon>
        <taxon>Agaricomycotina</taxon>
        <taxon>Agaricomycetes</taxon>
        <taxon>Agaricomycetidae</taxon>
        <taxon>Agaricales</taxon>
        <taxon>Agaricineae</taxon>
        <taxon>Galeropsidaceae</taxon>
        <taxon>Panaeolus</taxon>
    </lineage>
</organism>
<sequence length="472" mass="52866">MPKPSKRKLSNPFLDVEAEVDNNESSDEENQGRESDEDFIDNDLEFEYEPSPPSEAALNRQPSPCPSATSVANTTSRLDFEDEEGLDSDLEDMLEDIAGDLLGVPYWRLACKAGLEKDVVEFLDKAAERYKLVIRSTFHPTLRTGWIYLQATITKRLHRVLLSTRGVLRRGNEVLIRTSTPEEFLGVLRSDEINVKHSVNEYQWVRVVRGIYKGDPAIAIAMGGELVDVVVIPRINQTRKRKAPGVRISPALFNAVEFQQTYPSKIVRSHGEQLYSAGACEFEFGLHRLSVAWEAVDPTQICLPTHILDLFQRSGHPAVKRALHIPKPLEWCMSVGDKVFIPHKNQMGLISSVEITQVYVDVGEAGIIPTRWNALRKAISVGNFVEIGAGPCKEALGWVVSQVGPSCVVLQSKEGTNEIEEIPVHINWLKPTTPPVNHPKPTRVLNSVVKDYMPWRNARIIITKQKDANKGK</sequence>
<dbReference type="AlphaFoldDB" id="A0A409X2V6"/>
<feature type="compositionally biased region" description="Acidic residues" evidence="1">
    <location>
        <begin position="16"/>
        <end position="48"/>
    </location>
</feature>
<feature type="region of interest" description="Disordered" evidence="1">
    <location>
        <begin position="1"/>
        <end position="83"/>
    </location>
</feature>
<dbReference type="STRING" id="181874.A0A409X2V6"/>
<dbReference type="OrthoDB" id="3048815at2759"/>
<dbReference type="InParanoid" id="A0A409X2V6"/>
<evidence type="ECO:0000313" key="3">
    <source>
        <dbReference type="Proteomes" id="UP000284842"/>
    </source>
</evidence>
<reference evidence="2 3" key="1">
    <citation type="journal article" date="2018" name="Evol. Lett.">
        <title>Horizontal gene cluster transfer increased hallucinogenic mushroom diversity.</title>
        <authorList>
            <person name="Reynolds H.T."/>
            <person name="Vijayakumar V."/>
            <person name="Gluck-Thaler E."/>
            <person name="Korotkin H.B."/>
            <person name="Matheny P.B."/>
            <person name="Slot J.C."/>
        </authorList>
    </citation>
    <scope>NUCLEOTIDE SEQUENCE [LARGE SCALE GENOMIC DNA]</scope>
    <source>
        <strain evidence="2 3">2629</strain>
    </source>
</reference>
<dbReference type="EMBL" id="NHTK01004760">
    <property type="protein sequence ID" value="PPQ85093.1"/>
    <property type="molecule type" value="Genomic_DNA"/>
</dbReference>
<comment type="caution">
    <text evidence="2">The sequence shown here is derived from an EMBL/GenBank/DDBJ whole genome shotgun (WGS) entry which is preliminary data.</text>
</comment>
<feature type="non-terminal residue" evidence="2">
    <location>
        <position position="472"/>
    </location>
</feature>
<evidence type="ECO:0008006" key="4">
    <source>
        <dbReference type="Google" id="ProtNLM"/>
    </source>
</evidence>
<name>A0A409X2V6_9AGAR</name>
<dbReference type="Proteomes" id="UP000284842">
    <property type="component" value="Unassembled WGS sequence"/>
</dbReference>
<proteinExistence type="predicted"/>
<evidence type="ECO:0000256" key="1">
    <source>
        <dbReference type="SAM" id="MobiDB-lite"/>
    </source>
</evidence>
<evidence type="ECO:0000313" key="2">
    <source>
        <dbReference type="EMBL" id="PPQ85093.1"/>
    </source>
</evidence>
<gene>
    <name evidence="2" type="ORF">CVT24_012087</name>
</gene>